<name>A0ABV4X998_9CYAN</name>
<dbReference type="EMBL" id="JBHFNQ010000161">
    <property type="protein sequence ID" value="MFB2879299.1"/>
    <property type="molecule type" value="Genomic_DNA"/>
</dbReference>
<reference evidence="1 2" key="1">
    <citation type="submission" date="2024-09" db="EMBL/GenBank/DDBJ databases">
        <title>Floridaenema gen nov. (Aerosakkonemataceae, Aerosakkonematales ord. nov., Cyanobacteria) from benthic tropical and subtropical fresh waters, with the description of four new species.</title>
        <authorList>
            <person name="Moretto J.A."/>
            <person name="Berthold D.E."/>
            <person name="Lefler F.W."/>
            <person name="Huang I.-S."/>
            <person name="Laughinghouse H. IV."/>
        </authorList>
    </citation>
    <scope>NUCLEOTIDE SEQUENCE [LARGE SCALE GENOMIC DNA]</scope>
    <source>
        <strain evidence="1 2">BLCC-F46</strain>
    </source>
</reference>
<organism evidence="1 2">
    <name type="scientific">Floridaenema aerugineum BLCC-F46</name>
    <dbReference type="NCBI Taxonomy" id="3153654"/>
    <lineage>
        <taxon>Bacteria</taxon>
        <taxon>Bacillati</taxon>
        <taxon>Cyanobacteriota</taxon>
        <taxon>Cyanophyceae</taxon>
        <taxon>Oscillatoriophycideae</taxon>
        <taxon>Aerosakkonematales</taxon>
        <taxon>Aerosakkonemataceae</taxon>
        <taxon>Floridanema</taxon>
        <taxon>Floridanema aerugineum</taxon>
    </lineage>
</organism>
<evidence type="ECO:0000313" key="2">
    <source>
        <dbReference type="Proteomes" id="UP001576774"/>
    </source>
</evidence>
<accession>A0ABV4X998</accession>
<comment type="caution">
    <text evidence="1">The sequence shown here is derived from an EMBL/GenBank/DDBJ whole genome shotgun (WGS) entry which is preliminary data.</text>
</comment>
<dbReference type="Proteomes" id="UP001576774">
    <property type="component" value="Unassembled WGS sequence"/>
</dbReference>
<dbReference type="RefSeq" id="WP_413272342.1">
    <property type="nucleotide sequence ID" value="NZ_JBHFNQ010000161.1"/>
</dbReference>
<proteinExistence type="predicted"/>
<evidence type="ECO:0008006" key="3">
    <source>
        <dbReference type="Google" id="ProtNLM"/>
    </source>
</evidence>
<gene>
    <name evidence="1" type="ORF">ACE1CC_20790</name>
</gene>
<protein>
    <recommendedName>
        <fullName evidence="3">Transposase</fullName>
    </recommendedName>
</protein>
<sequence>MKRVDLAYGGFFQGIRKLPKFKSIRDYSGWCYPAKSGWKINSNGKHGSLLLNDLGITIDVPTPECKFGSNSDLKYESIIAFDLGTETALTLYDGSDFTELENPRFTKKAESQIKQKSKALLGVRAPNRTKKIQASRRMYSYNLSVIRIGVTSK</sequence>
<keyword evidence="2" id="KW-1185">Reference proteome</keyword>
<evidence type="ECO:0000313" key="1">
    <source>
        <dbReference type="EMBL" id="MFB2879299.1"/>
    </source>
</evidence>